<feature type="domain" description="Alginate lyase" evidence="3">
    <location>
        <begin position="65"/>
        <end position="338"/>
    </location>
</feature>
<dbReference type="Proteomes" id="UP000308181">
    <property type="component" value="Unassembled WGS sequence"/>
</dbReference>
<evidence type="ECO:0000313" key="4">
    <source>
        <dbReference type="EMBL" id="TKB98690.1"/>
    </source>
</evidence>
<comment type="caution">
    <text evidence="4">The sequence shown here is derived from an EMBL/GenBank/DDBJ whole genome shotgun (WGS) entry which is preliminary data.</text>
</comment>
<dbReference type="Gene3D" id="1.50.10.100">
    <property type="entry name" value="Chondroitin AC/alginate lyase"/>
    <property type="match status" value="1"/>
</dbReference>
<dbReference type="GO" id="GO:0042597">
    <property type="term" value="C:periplasmic space"/>
    <property type="evidence" value="ECO:0007669"/>
    <property type="project" value="InterPro"/>
</dbReference>
<keyword evidence="5" id="KW-1185">Reference proteome</keyword>
<evidence type="ECO:0000256" key="2">
    <source>
        <dbReference type="ARBA" id="ARBA00023239"/>
    </source>
</evidence>
<dbReference type="EMBL" id="SWBP01000002">
    <property type="protein sequence ID" value="TKB98690.1"/>
    <property type="molecule type" value="Genomic_DNA"/>
</dbReference>
<proteinExistence type="predicted"/>
<dbReference type="InterPro" id="IPR008397">
    <property type="entry name" value="Alginate_lyase_dom"/>
</dbReference>
<dbReference type="OrthoDB" id="7210452at2"/>
<gene>
    <name evidence="4" type="ORF">FA046_06115</name>
</gene>
<dbReference type="Pfam" id="PF05426">
    <property type="entry name" value="Alginate_lyase"/>
    <property type="match status" value="1"/>
</dbReference>
<protein>
    <submittedName>
        <fullName evidence="4">Alginate lyase</fullName>
    </submittedName>
</protein>
<organism evidence="4 5">
    <name type="scientific">Pedobacter cryophilus</name>
    <dbReference type="NCBI Taxonomy" id="2571271"/>
    <lineage>
        <taxon>Bacteria</taxon>
        <taxon>Pseudomonadati</taxon>
        <taxon>Bacteroidota</taxon>
        <taxon>Sphingobacteriia</taxon>
        <taxon>Sphingobacteriales</taxon>
        <taxon>Sphingobacteriaceae</taxon>
        <taxon>Pedobacter</taxon>
    </lineage>
</organism>
<keyword evidence="2 4" id="KW-0456">Lyase</keyword>
<sequence>MSRLRSIPFKSFYCLAILAGLFLICSASKSIASPINIKNQAEEILKKQIMEEAEWALKQEPITVTASISNRSAGGKNDFYSEGDYWWPNPQDPNGPYIQKDGLTNPDNFVAHRFAMIRFSQIIGSLSSAYKITKNKKYVKHAVLHLKAWFLNPETRMNPNLQFAQAIKGLFTGRGIGIIDTVHLMDVAQGTLVMQSKINKTDLAAIKNWFADYLTWLMSHPNGKAEMAAKNNHGTCFTMQVASFAKLTNNQELLDFCTNRYKTVLLPNQMAANGSFPLEMARTKPYGYSLFNLDAMSTLCQILSTPKDNLWAYETSDGKSIKKGISFIYPFIADKSKWELKPDVMYWENWPVAQPALLFGANAYQENSWFLTWKQLDHQPKVAEVIRNLPVKYPLIWIN</sequence>
<name>A0A4U1C5S0_9SPHI</name>
<evidence type="ECO:0000313" key="5">
    <source>
        <dbReference type="Proteomes" id="UP000308181"/>
    </source>
</evidence>
<accession>A0A4U1C5S0</accession>
<dbReference type="AlphaFoldDB" id="A0A4U1C5S0"/>
<evidence type="ECO:0000259" key="3">
    <source>
        <dbReference type="Pfam" id="PF05426"/>
    </source>
</evidence>
<dbReference type="InterPro" id="IPR008929">
    <property type="entry name" value="Chondroitin_lyas"/>
</dbReference>
<reference evidence="4 5" key="1">
    <citation type="submission" date="2019-04" db="EMBL/GenBank/DDBJ databases">
        <title>Pedobacter sp. AR-3-17 sp. nov., isolated from Arctic soil.</title>
        <authorList>
            <person name="Dahal R.H."/>
            <person name="Kim D.-U."/>
        </authorList>
    </citation>
    <scope>NUCLEOTIDE SEQUENCE [LARGE SCALE GENOMIC DNA]</scope>
    <source>
        <strain evidence="4 5">AR-3-17</strain>
    </source>
</reference>
<keyword evidence="1" id="KW-0732">Signal</keyword>
<evidence type="ECO:0000256" key="1">
    <source>
        <dbReference type="ARBA" id="ARBA00022729"/>
    </source>
</evidence>
<dbReference type="GO" id="GO:0016829">
    <property type="term" value="F:lyase activity"/>
    <property type="evidence" value="ECO:0007669"/>
    <property type="project" value="UniProtKB-KW"/>
</dbReference>
<dbReference type="RefSeq" id="WP_136825504.1">
    <property type="nucleotide sequence ID" value="NZ_SWBP01000002.1"/>
</dbReference>
<dbReference type="SUPFAM" id="SSF48230">
    <property type="entry name" value="Chondroitin AC/alginate lyase"/>
    <property type="match status" value="1"/>
</dbReference>